<gene>
    <name evidence="1" type="ORF">MPEBLZ_00362</name>
</gene>
<accession>A0A0P8E3G7</accession>
<name>A0A0P8E3G7_9EURY</name>
<dbReference type="AlphaFoldDB" id="A0A0P8E3G7"/>
<comment type="caution">
    <text evidence="1">The sequence shown here is derived from an EMBL/GenBank/DDBJ whole genome shotgun (WGS) entry which is preliminary data.</text>
</comment>
<evidence type="ECO:0000313" key="1">
    <source>
        <dbReference type="EMBL" id="KPQ45037.1"/>
    </source>
</evidence>
<sequence>MKCEHVDCGNIEKVWLPYIIRERPIVLKSHPYCIHCGMVKNIGSDRAVGSGYFINALSQLEKHLKLPGSSVRMRLVAKDLENIEDFEDNYSMTKFAQEKIFINIIKKYYKLPDGIIQKFL</sequence>
<evidence type="ECO:0000313" key="2">
    <source>
        <dbReference type="Proteomes" id="UP000050360"/>
    </source>
</evidence>
<reference evidence="1 2" key="1">
    <citation type="submission" date="2015-09" db="EMBL/GenBank/DDBJ databases">
        <title>A metagenomics-based metabolic model of nitrate-dependent anaerobic oxidation of methane by Methanoperedens-like archaea.</title>
        <authorList>
            <person name="Arshad A."/>
            <person name="Speth D.R."/>
            <person name="De Graaf R.M."/>
            <person name="Op Den Camp H.J."/>
            <person name="Jetten M.S."/>
            <person name="Welte C.U."/>
        </authorList>
    </citation>
    <scope>NUCLEOTIDE SEQUENCE [LARGE SCALE GENOMIC DNA]</scope>
</reference>
<proteinExistence type="predicted"/>
<dbReference type="EMBL" id="LKCM01000030">
    <property type="protein sequence ID" value="KPQ45037.1"/>
    <property type="molecule type" value="Genomic_DNA"/>
</dbReference>
<protein>
    <submittedName>
        <fullName evidence="1">Uncharacterized protein</fullName>
    </submittedName>
</protein>
<dbReference type="Proteomes" id="UP000050360">
    <property type="component" value="Unassembled WGS sequence"/>
</dbReference>
<organism evidence="1 2">
    <name type="scientific">Candidatus Methanoperedens nitratireducens</name>
    <dbReference type="NCBI Taxonomy" id="1392998"/>
    <lineage>
        <taxon>Archaea</taxon>
        <taxon>Methanobacteriati</taxon>
        <taxon>Methanobacteriota</taxon>
        <taxon>Stenosarchaea group</taxon>
        <taxon>Methanomicrobia</taxon>
        <taxon>Methanosarcinales</taxon>
        <taxon>ANME-2 cluster</taxon>
        <taxon>Candidatus Methanoperedentaceae</taxon>
        <taxon>Candidatus Methanoperedens</taxon>
    </lineage>
</organism>